<dbReference type="InterPro" id="IPR015919">
    <property type="entry name" value="Cadherin-like_sf"/>
</dbReference>
<dbReference type="Proteomes" id="UP001247754">
    <property type="component" value="Unassembled WGS sequence"/>
</dbReference>
<gene>
    <name evidence="3" type="ORF">RGD00_19910</name>
</gene>
<feature type="compositionally biased region" description="Gly residues" evidence="1">
    <location>
        <begin position="488"/>
        <end position="508"/>
    </location>
</feature>
<organism evidence="3 4">
    <name type="scientific">Ruixingdingia sedimenti</name>
    <dbReference type="NCBI Taxonomy" id="3073604"/>
    <lineage>
        <taxon>Bacteria</taxon>
        <taxon>Pseudomonadati</taxon>
        <taxon>Pseudomonadota</taxon>
        <taxon>Alphaproteobacteria</taxon>
        <taxon>Rhodobacterales</taxon>
        <taxon>Paracoccaceae</taxon>
        <taxon>Ruixingdingia</taxon>
    </lineage>
</organism>
<protein>
    <submittedName>
        <fullName evidence="3">Ig domain-containing protein</fullName>
    </submittedName>
</protein>
<comment type="caution">
    <text evidence="3">The sequence shown here is derived from an EMBL/GenBank/DDBJ whole genome shotgun (WGS) entry which is preliminary data.</text>
</comment>
<dbReference type="InterPro" id="IPR049304">
    <property type="entry name" value="Gly_rich_dom"/>
</dbReference>
<name>A0ABU1FDC2_9RHOB</name>
<evidence type="ECO:0000256" key="1">
    <source>
        <dbReference type="SAM" id="MobiDB-lite"/>
    </source>
</evidence>
<sequence length="642" mass="62100">MTQFPWKITRGGQEIYFPEGSRRFVSVSVEQIAGDGRLDRAIDGSAIWLGDAAFRRHAVTLSCQGHTTAPVFDVWPGQVVTLEAPVEFAVAGPSATLAYDPVAGSVYGVDADDNRLPGTTVAGRVVSCPGAVALRYRPVMQCVVASRNADKTQNRADAGWTIRLEDLSGAETGIGEDGDTITFAAPGLQNYTAGEAFSLSLSGSVTSSTGLPITFDIVSGALPAGLTMNSAGVISGTPTAHGVSVAVVRAQSGGVAATQTVPFYDALPTITSNGISLQEYAVDTAYSLDLNTLVDVTGTDEEPVFALVSGSVPTGLSLADGVLSGTPTSFGAVAATFSATLPTGQSTELTVAFFLQNPDFYPDAVILGGTAQTWVDSAAFLNTTYDACDFTASGVLTVLQAGWVEYIIVGGGGGGGSVSSTAGGGGGSAGGFRRERIYLPVGTYTVTIGGGGGPGAAGSITSFGAVGLTGANIFGGTRGGTTSQAGVGSSGSSGSGGGGSATAGGAGGVASASDYGSNGGAGNTSSTAASQNGGGGGGFSEAGLPGSNGRGHGGGGVKVRLWETLVFCGGGGGGAGNGGSNNGAGGAGGGGNGGSSNASGASAAANTGGGGGGAGGGPSGSRTGGQGGSGRAIFIVKRRTAS</sequence>
<feature type="compositionally biased region" description="Gly residues" evidence="1">
    <location>
        <begin position="607"/>
        <end position="630"/>
    </location>
</feature>
<feature type="domain" description="Glycine-rich" evidence="2">
    <location>
        <begin position="400"/>
        <end position="634"/>
    </location>
</feature>
<dbReference type="InterPro" id="IPR013783">
    <property type="entry name" value="Ig-like_fold"/>
</dbReference>
<feature type="region of interest" description="Disordered" evidence="1">
    <location>
        <begin position="588"/>
        <end position="642"/>
    </location>
</feature>
<reference evidence="3 4" key="1">
    <citation type="submission" date="2023-09" db="EMBL/GenBank/DDBJ databases">
        <title>Xinfangfangia sedmenti sp. nov., isolated the sedment.</title>
        <authorList>
            <person name="Xu L."/>
        </authorList>
    </citation>
    <scope>NUCLEOTIDE SEQUENCE [LARGE SCALE GENOMIC DNA]</scope>
    <source>
        <strain evidence="3 4">LG-4</strain>
    </source>
</reference>
<dbReference type="Gene3D" id="2.60.40.10">
    <property type="entry name" value="Immunoglobulins"/>
    <property type="match status" value="2"/>
</dbReference>
<evidence type="ECO:0000313" key="4">
    <source>
        <dbReference type="Proteomes" id="UP001247754"/>
    </source>
</evidence>
<feature type="region of interest" description="Disordered" evidence="1">
    <location>
        <begin position="481"/>
        <end position="555"/>
    </location>
</feature>
<dbReference type="RefSeq" id="WP_310459025.1">
    <property type="nucleotide sequence ID" value="NZ_JAVKPH010000037.1"/>
</dbReference>
<feature type="compositionally biased region" description="Gly residues" evidence="1">
    <location>
        <begin position="532"/>
        <end position="555"/>
    </location>
</feature>
<dbReference type="Pfam" id="PF21722">
    <property type="entry name" value="Gly_rich_2"/>
    <property type="match status" value="1"/>
</dbReference>
<keyword evidence="4" id="KW-1185">Reference proteome</keyword>
<dbReference type="SUPFAM" id="SSF49313">
    <property type="entry name" value="Cadherin-like"/>
    <property type="match status" value="1"/>
</dbReference>
<dbReference type="EMBL" id="JAVKPH010000037">
    <property type="protein sequence ID" value="MDR5654882.1"/>
    <property type="molecule type" value="Genomic_DNA"/>
</dbReference>
<evidence type="ECO:0000259" key="2">
    <source>
        <dbReference type="Pfam" id="PF21722"/>
    </source>
</evidence>
<accession>A0ABU1FDC2</accession>
<feature type="compositionally biased region" description="Low complexity" evidence="1">
    <location>
        <begin position="595"/>
        <end position="606"/>
    </location>
</feature>
<proteinExistence type="predicted"/>
<evidence type="ECO:0000313" key="3">
    <source>
        <dbReference type="EMBL" id="MDR5654882.1"/>
    </source>
</evidence>